<dbReference type="AlphaFoldDB" id="A0A1W0W9H7"/>
<dbReference type="GO" id="GO:0032447">
    <property type="term" value="P:protein urmylation"/>
    <property type="evidence" value="ECO:0007669"/>
    <property type="project" value="UniProtKB-UniRule"/>
</dbReference>
<comment type="similarity">
    <text evidence="3">Belongs to the CTU2/NCS2 family.</text>
</comment>
<dbReference type="EMBL" id="MTYJ01000160">
    <property type="protein sequence ID" value="OQV11845.1"/>
    <property type="molecule type" value="Genomic_DNA"/>
</dbReference>
<reference evidence="5" key="1">
    <citation type="submission" date="2017-01" db="EMBL/GenBank/DDBJ databases">
        <title>Comparative genomics of anhydrobiosis in the tardigrade Hypsibius dujardini.</title>
        <authorList>
            <person name="Yoshida Y."/>
            <person name="Koutsovoulos G."/>
            <person name="Laetsch D."/>
            <person name="Stevens L."/>
            <person name="Kumar S."/>
            <person name="Horikawa D."/>
            <person name="Ishino K."/>
            <person name="Komine S."/>
            <person name="Tomita M."/>
            <person name="Blaxter M."/>
            <person name="Arakawa K."/>
        </authorList>
    </citation>
    <scope>NUCLEOTIDE SEQUENCE [LARGE SCALE GENOMIC DNA]</scope>
    <source>
        <strain evidence="5">Z151</strain>
    </source>
</reference>
<dbReference type="Gene3D" id="3.40.50.620">
    <property type="entry name" value="HUPs"/>
    <property type="match status" value="1"/>
</dbReference>
<dbReference type="OrthoDB" id="25129at2759"/>
<gene>
    <name evidence="4" type="ORF">BV898_13898</name>
</gene>
<name>A0A1W0W9H7_HYPEX</name>
<dbReference type="SUPFAM" id="SSF52402">
    <property type="entry name" value="Adenine nucleotide alpha hydrolases-like"/>
    <property type="match status" value="1"/>
</dbReference>
<dbReference type="HAMAP" id="MF_03054">
    <property type="entry name" value="CTU2"/>
    <property type="match status" value="1"/>
</dbReference>
<organism evidence="4 5">
    <name type="scientific">Hypsibius exemplaris</name>
    <name type="common">Freshwater tardigrade</name>
    <dbReference type="NCBI Taxonomy" id="2072580"/>
    <lineage>
        <taxon>Eukaryota</taxon>
        <taxon>Metazoa</taxon>
        <taxon>Ecdysozoa</taxon>
        <taxon>Tardigrada</taxon>
        <taxon>Eutardigrada</taxon>
        <taxon>Parachela</taxon>
        <taxon>Hypsibioidea</taxon>
        <taxon>Hypsibiidae</taxon>
        <taxon>Hypsibius</taxon>
    </lineage>
</organism>
<dbReference type="InterPro" id="IPR019407">
    <property type="entry name" value="CTU2"/>
</dbReference>
<dbReference type="GO" id="GO:0000049">
    <property type="term" value="F:tRNA binding"/>
    <property type="evidence" value="ECO:0007669"/>
    <property type="project" value="InterPro"/>
</dbReference>
<comment type="pathway">
    <text evidence="3">tRNA modification; 5-methoxycarbonylmethyl-2-thiouridine-tRNA biosynthesis.</text>
</comment>
<keyword evidence="1 3" id="KW-0963">Cytoplasm</keyword>
<dbReference type="GO" id="GO:0016783">
    <property type="term" value="F:sulfurtransferase activity"/>
    <property type="evidence" value="ECO:0007669"/>
    <property type="project" value="TreeGrafter"/>
</dbReference>
<dbReference type="GO" id="GO:0002143">
    <property type="term" value="P:tRNA wobble position uridine thiolation"/>
    <property type="evidence" value="ECO:0007669"/>
    <property type="project" value="TreeGrafter"/>
</dbReference>
<keyword evidence="5" id="KW-1185">Reference proteome</keyword>
<evidence type="ECO:0000313" key="5">
    <source>
        <dbReference type="Proteomes" id="UP000192578"/>
    </source>
</evidence>
<dbReference type="PANTHER" id="PTHR20882">
    <property type="entry name" value="CYTOPLASMIC TRNA 2-THIOLATION PROTEIN 2"/>
    <property type="match status" value="1"/>
</dbReference>
<dbReference type="InterPro" id="IPR014729">
    <property type="entry name" value="Rossmann-like_a/b/a_fold"/>
</dbReference>
<protein>
    <recommendedName>
        <fullName evidence="3">Cytoplasmic tRNA 2-thiolation protein 2</fullName>
    </recommendedName>
</protein>
<comment type="caution">
    <text evidence="4">The sequence shown here is derived from an EMBL/GenBank/DDBJ whole genome shotgun (WGS) entry which is preliminary data.</text>
</comment>
<dbReference type="PANTHER" id="PTHR20882:SF14">
    <property type="entry name" value="CYTOPLASMIC TRNA 2-THIOLATION PROTEIN 2"/>
    <property type="match status" value="1"/>
</dbReference>
<dbReference type="GO" id="GO:0005829">
    <property type="term" value="C:cytosol"/>
    <property type="evidence" value="ECO:0007669"/>
    <property type="project" value="TreeGrafter"/>
</dbReference>
<evidence type="ECO:0000256" key="2">
    <source>
        <dbReference type="ARBA" id="ARBA00022694"/>
    </source>
</evidence>
<comment type="function">
    <text evidence="3">Plays a central role in 2-thiolation of mcm(5)S(2)U at tRNA wobble positions of tRNA(Lys), tRNA(Glu) and tRNA(Gln). May act by forming a heterodimer with NCS6/CTU1 that ligates sulfur from thiocarboxylated URM1 onto the uridine of tRNAs at wobble position.</text>
</comment>
<evidence type="ECO:0000256" key="1">
    <source>
        <dbReference type="ARBA" id="ARBA00022490"/>
    </source>
</evidence>
<sequence>MCQVEEEDLEKVAASEALAIPGESLKISDISERPCIKCGAPAAIHLRDEDFKCGACLVASVNQKFRIVLAKYKISSSKERVLVAFSGGPASSALLGTLRHATSGSIYSRLFLVPVILYIDEGASFELPLEERKKHLTSVMEAADSSGSAWLLLHSSLEMVFSSEPMQLTSEFVGGTALDVHTDTHCIERLGKLMRSVKTQTGKEEIAKLLRTTLMRKIARQLSISTLFLGDSVDRLAVQLITNTALGKGKRLPLDLGYLDAHDPICTIVRPLKDVTKKEIAMFNAVSEIRSVEVPVIQSVGDTRASVYSFTEKFVFDLQAGFPQTVTTLCKTGDKLCSVTAGKIGKKAEDDFCEFCLGPMDSSEKDSCTAENSIALSLRLSALLKKGPVDLEDVMSERRSGISSCGSKDVGCGDTETGGCCQSKEKKQPECDRLCYSCRWMMAELGDRTLLPDDLASELDQRGRRNKMRESIKEFLL</sequence>
<dbReference type="GO" id="GO:0016779">
    <property type="term" value="F:nucleotidyltransferase activity"/>
    <property type="evidence" value="ECO:0007669"/>
    <property type="project" value="UniProtKB-UniRule"/>
</dbReference>
<comment type="subcellular location">
    <subcellularLocation>
        <location evidence="3">Cytoplasm</location>
    </subcellularLocation>
</comment>
<keyword evidence="2 3" id="KW-0819">tRNA processing</keyword>
<evidence type="ECO:0000313" key="4">
    <source>
        <dbReference type="EMBL" id="OQV11845.1"/>
    </source>
</evidence>
<dbReference type="UniPathway" id="UPA00988"/>
<evidence type="ECO:0000256" key="3">
    <source>
        <dbReference type="HAMAP-Rule" id="MF_03054"/>
    </source>
</evidence>
<dbReference type="Pfam" id="PF10288">
    <property type="entry name" value="CTU2"/>
    <property type="match status" value="1"/>
</dbReference>
<accession>A0A1W0W9H7</accession>
<dbReference type="Proteomes" id="UP000192578">
    <property type="component" value="Unassembled WGS sequence"/>
</dbReference>
<proteinExistence type="inferred from homology"/>